<dbReference type="GO" id="GO:0016837">
    <property type="term" value="F:carbon-oxygen lyase activity, acting on polysaccharides"/>
    <property type="evidence" value="ECO:0007669"/>
    <property type="project" value="TreeGrafter"/>
</dbReference>
<dbReference type="InterPro" id="IPR052052">
    <property type="entry name" value="Polysaccharide_Lyase_9"/>
</dbReference>
<sequence length="411" mass="44682">MRKVFDALKYAVIMAFCIFLFVKTDCKAYAADWYISPSGNDSNAGTSTSAPFKSLMRAQEAASSGDTVYIMGSTYNDFGIAAKDNNYNYVNEFTKSNITYRAYTSKDVPVFDFSRVPTDKRVAAFHIKSGVKGVYFLCFKVTGVPIGNQKQSECFRVEGNATFNQITCFDAQANGFYFCNNGSGECIKCDAYNLNTPNRTSNSNTDGFGAHGQSVAFRQCRAWACGDDGFDCITSKGANTFEYCWAFDMRKGGDSNGFKIGGYGTGKVPNTVPVHTVTHCIAVNNASNGFYANHQPGQSANWTNNVAYGNSGSNYNMLERVSPSDSKDIPGTREFLRCNISLNGKVSNVGKGTKVGSCSWNSSYNCANDDFESLDASQLSAPRGANGVLPNINFMKPVSGSDLKDIGYYVN</sequence>
<dbReference type="Gene3D" id="2.160.20.10">
    <property type="entry name" value="Single-stranded right-handed beta-helix, Pectin lyase-like"/>
    <property type="match status" value="1"/>
</dbReference>
<keyword evidence="4" id="KW-0479">Metal-binding</keyword>
<evidence type="ECO:0000256" key="8">
    <source>
        <dbReference type="ARBA" id="ARBA00038263"/>
    </source>
</evidence>
<dbReference type="GO" id="GO:0046872">
    <property type="term" value="F:metal ion binding"/>
    <property type="evidence" value="ECO:0007669"/>
    <property type="project" value="UniProtKB-KW"/>
</dbReference>
<evidence type="ECO:0000256" key="7">
    <source>
        <dbReference type="ARBA" id="ARBA00023239"/>
    </source>
</evidence>
<keyword evidence="6" id="KW-0106">Calcium</keyword>
<evidence type="ECO:0000313" key="10">
    <source>
        <dbReference type="EMBL" id="SCY14990.1"/>
    </source>
</evidence>
<evidence type="ECO:0000259" key="9">
    <source>
        <dbReference type="Pfam" id="PF22842"/>
    </source>
</evidence>
<dbReference type="Pfam" id="PF22842">
    <property type="entry name" value="Pel9A-like_beta_helix"/>
    <property type="match status" value="1"/>
</dbReference>
<evidence type="ECO:0000313" key="11">
    <source>
        <dbReference type="Proteomes" id="UP000183047"/>
    </source>
</evidence>
<dbReference type="SUPFAM" id="SSF51126">
    <property type="entry name" value="Pectin lyase-like"/>
    <property type="match status" value="1"/>
</dbReference>
<dbReference type="PANTHER" id="PTHR40088">
    <property type="entry name" value="PECTATE LYASE (EUROFUNG)"/>
    <property type="match status" value="1"/>
</dbReference>
<dbReference type="InterPro" id="IPR053868">
    <property type="entry name" value="Pel9A-like_beta_helix"/>
</dbReference>
<dbReference type="InterPro" id="IPR011050">
    <property type="entry name" value="Pectin_lyase_fold/virulence"/>
</dbReference>
<dbReference type="InterPro" id="IPR012334">
    <property type="entry name" value="Pectin_lyas_fold"/>
</dbReference>
<name>A0A1G5DKQ0_9FIRM</name>
<dbReference type="PANTHER" id="PTHR40088:SF1">
    <property type="entry name" value="PECTATE LYASE PEL9"/>
    <property type="match status" value="1"/>
</dbReference>
<dbReference type="RefSeq" id="WP_242871828.1">
    <property type="nucleotide sequence ID" value="NZ_FMUR01000008.1"/>
</dbReference>
<dbReference type="AlphaFoldDB" id="A0A1G5DKQ0"/>
<reference evidence="11" key="1">
    <citation type="submission" date="2016-10" db="EMBL/GenBank/DDBJ databases">
        <authorList>
            <person name="Varghese N."/>
            <person name="Submissions S."/>
        </authorList>
    </citation>
    <scope>NUCLEOTIDE SEQUENCE [LARGE SCALE GENOMIC DNA]</scope>
    <source>
        <strain evidence="11">XBD2006</strain>
    </source>
</reference>
<keyword evidence="11" id="KW-1185">Reference proteome</keyword>
<dbReference type="GO" id="GO:0005576">
    <property type="term" value="C:extracellular region"/>
    <property type="evidence" value="ECO:0007669"/>
    <property type="project" value="UniProtKB-SubCell"/>
</dbReference>
<evidence type="ECO:0000256" key="2">
    <source>
        <dbReference type="ARBA" id="ARBA00004613"/>
    </source>
</evidence>
<accession>A0A1G5DKQ0</accession>
<dbReference type="EMBL" id="FMUR01000008">
    <property type="protein sequence ID" value="SCY14990.1"/>
    <property type="molecule type" value="Genomic_DNA"/>
</dbReference>
<evidence type="ECO:0000256" key="5">
    <source>
        <dbReference type="ARBA" id="ARBA00022729"/>
    </source>
</evidence>
<comment type="cofactor">
    <cofactor evidence="1">
        <name>Ca(2+)</name>
        <dbReference type="ChEBI" id="CHEBI:29108"/>
    </cofactor>
</comment>
<dbReference type="Proteomes" id="UP000183047">
    <property type="component" value="Unassembled WGS sequence"/>
</dbReference>
<keyword evidence="5" id="KW-0732">Signal</keyword>
<evidence type="ECO:0000256" key="6">
    <source>
        <dbReference type="ARBA" id="ARBA00022837"/>
    </source>
</evidence>
<comment type="similarity">
    <text evidence="8">Belongs to the polysaccharide lyase 9 family.</text>
</comment>
<keyword evidence="3" id="KW-0964">Secreted</keyword>
<gene>
    <name evidence="10" type="ORF">SAMN02910451_01572</name>
</gene>
<evidence type="ECO:0000256" key="4">
    <source>
        <dbReference type="ARBA" id="ARBA00022723"/>
    </source>
</evidence>
<evidence type="ECO:0000256" key="1">
    <source>
        <dbReference type="ARBA" id="ARBA00001913"/>
    </source>
</evidence>
<comment type="subcellular location">
    <subcellularLocation>
        <location evidence="2">Secreted</location>
    </subcellularLocation>
</comment>
<keyword evidence="7" id="KW-0456">Lyase</keyword>
<protein>
    <recommendedName>
        <fullName evidence="9">Pel9A-like right handed beta-helix region domain-containing protein</fullName>
    </recommendedName>
</protein>
<feature type="domain" description="Pel9A-like right handed beta-helix region" evidence="9">
    <location>
        <begin position="32"/>
        <end position="344"/>
    </location>
</feature>
<evidence type="ECO:0000256" key="3">
    <source>
        <dbReference type="ARBA" id="ARBA00022525"/>
    </source>
</evidence>
<proteinExistence type="inferred from homology"/>
<organism evidence="10 11">
    <name type="scientific">Butyrivibrio hungatei</name>
    <dbReference type="NCBI Taxonomy" id="185008"/>
    <lineage>
        <taxon>Bacteria</taxon>
        <taxon>Bacillati</taxon>
        <taxon>Bacillota</taxon>
        <taxon>Clostridia</taxon>
        <taxon>Lachnospirales</taxon>
        <taxon>Lachnospiraceae</taxon>
        <taxon>Butyrivibrio</taxon>
    </lineage>
</organism>